<dbReference type="GO" id="GO:0046872">
    <property type="term" value="F:metal ion binding"/>
    <property type="evidence" value="ECO:0007669"/>
    <property type="project" value="UniProtKB-KW"/>
</dbReference>
<dbReference type="GO" id="GO:0051539">
    <property type="term" value="F:4 iron, 4 sulfur cluster binding"/>
    <property type="evidence" value="ECO:0007669"/>
    <property type="project" value="UniProtKB-KW"/>
</dbReference>
<keyword evidence="7" id="KW-0411">Iron-sulfur</keyword>
<dbReference type="VEuPathDB" id="VectorBase:PPAI007039"/>
<keyword evidence="12" id="KW-0539">Nucleus</keyword>
<dbReference type="EnsemblMetazoa" id="PPAI007039-RA">
    <property type="protein sequence ID" value="PPAI007039-PA"/>
    <property type="gene ID" value="PPAI007039"/>
</dbReference>
<dbReference type="Gene3D" id="1.10.340.30">
    <property type="entry name" value="Hypothetical protein, domain 2"/>
    <property type="match status" value="1"/>
</dbReference>
<evidence type="ECO:0000259" key="13">
    <source>
        <dbReference type="SMART" id="SM00478"/>
    </source>
</evidence>
<feature type="domain" description="HhH-GPD" evidence="13">
    <location>
        <begin position="268"/>
        <end position="418"/>
    </location>
</feature>
<dbReference type="EC" id="4.2.99.18" evidence="12"/>
<dbReference type="InterPro" id="IPR023170">
    <property type="entry name" value="HhH_base_excis_C"/>
</dbReference>
<dbReference type="Gene3D" id="1.10.1670.10">
    <property type="entry name" value="Helix-hairpin-Helix base-excision DNA repair enzymes (C-terminal)"/>
    <property type="match status" value="1"/>
</dbReference>
<evidence type="ECO:0000256" key="5">
    <source>
        <dbReference type="ARBA" id="ARBA00022801"/>
    </source>
</evidence>
<comment type="similarity">
    <text evidence="1 12">Belongs to the Nth/MutY family.</text>
</comment>
<evidence type="ECO:0000256" key="10">
    <source>
        <dbReference type="ARBA" id="ARBA00023295"/>
    </source>
</evidence>
<evidence type="ECO:0000256" key="2">
    <source>
        <dbReference type="ARBA" id="ARBA00022485"/>
    </source>
</evidence>
<comment type="function">
    <text evidence="12">Bifunctional DNA N-glycosylase with associated apurinic/apyrimidinic (AP) lyase function that catalyzes the first step in base excision repair (BER), the primary repair pathway for the repair of oxidative DNA damage. The DNA N-glycosylase activity releases the damaged DNA base from DNA by cleaving the N-glycosidic bond, leaving an AP site. The AP lyase activity cleaves the phosphodiester bond 3' to the AP site by a beta-elimination. Primarily recognizes and repairs oxidative base damage of pyrimidines.</text>
</comment>
<comment type="caution">
    <text evidence="12">Lacks conserved residue(s) required for the propagation of feature annotation.</text>
</comment>
<dbReference type="InterPro" id="IPR003265">
    <property type="entry name" value="HhH-GPD_domain"/>
</dbReference>
<dbReference type="GO" id="GO:0005634">
    <property type="term" value="C:nucleus"/>
    <property type="evidence" value="ECO:0007669"/>
    <property type="project" value="UniProtKB-SubCell"/>
</dbReference>
<dbReference type="GO" id="GO:0140078">
    <property type="term" value="F:class I DNA-(apurinic or apyrimidinic site) endonuclease activity"/>
    <property type="evidence" value="ECO:0007669"/>
    <property type="project" value="UniProtKB-EC"/>
</dbReference>
<evidence type="ECO:0000256" key="3">
    <source>
        <dbReference type="ARBA" id="ARBA00022723"/>
    </source>
</evidence>
<evidence type="ECO:0000256" key="8">
    <source>
        <dbReference type="ARBA" id="ARBA00023204"/>
    </source>
</evidence>
<accession>A0A1B0DG78</accession>
<sequence length="436" mass="50351">MRRKSEIHKHFDASQDKVRCIYCNYVIIKNATRMTEHLQKCEQCPEVVRYSEFLNRPKTKVENIKVDEPGPDFSEINDWTVFSNDDSNDMIRTMTPPPPGKRLKPEDKSQNPFIEMEDTHIDYFFKSMSLQVKTANISQQNFIDLQIAFLNLFASKGMLSRPSLIKPIKQILKMSRRRAATKKGMEESEEPLPTTSAQVQKEVKDTQEDVKVKVSKWEPDNWRDTLENLRVMRKDFKAPVDTMGCSKCCDDEADEKTKRFWALVSLMLSSQTKDQVTFDAMSRLKKEGLLPENLIKWETKKLEELLVPVSFYRNKAKFLKQTSQILVDKYNSDIPNTVNELMKLPGVGPKMAHICMNVAWGVVSGIGVDTHVHRITNRLKWTRKPTKDPEKTRIALEEWLPFELWDEINLLLCDACANNAICPSANVKKSKSKGKT</sequence>
<keyword evidence="12" id="KW-0496">Mitochondrion</keyword>
<dbReference type="SUPFAM" id="SSF48150">
    <property type="entry name" value="DNA-glycosylase"/>
    <property type="match status" value="1"/>
</dbReference>
<dbReference type="HAMAP" id="MF_03183">
    <property type="entry name" value="Endonuclease_III_Nth"/>
    <property type="match status" value="1"/>
</dbReference>
<keyword evidence="8 12" id="KW-0234">DNA repair</keyword>
<keyword evidence="4 12" id="KW-0227">DNA damage</keyword>
<dbReference type="PANTHER" id="PTHR43286">
    <property type="entry name" value="ENDONUCLEASE III-LIKE PROTEIN 1"/>
    <property type="match status" value="1"/>
</dbReference>
<evidence type="ECO:0000256" key="11">
    <source>
        <dbReference type="ARBA" id="ARBA00044632"/>
    </source>
</evidence>
<dbReference type="EC" id="3.2.2.-" evidence="12"/>
<dbReference type="PANTHER" id="PTHR43286:SF1">
    <property type="entry name" value="ENDONUCLEASE III-LIKE PROTEIN 1"/>
    <property type="match status" value="1"/>
</dbReference>
<proteinExistence type="inferred from homology"/>
<dbReference type="VEuPathDB" id="VectorBase:PPAPM1_009807"/>
<evidence type="ECO:0000256" key="7">
    <source>
        <dbReference type="ARBA" id="ARBA00023014"/>
    </source>
</evidence>
<evidence type="ECO:0000256" key="6">
    <source>
        <dbReference type="ARBA" id="ARBA00023004"/>
    </source>
</evidence>
<evidence type="ECO:0000256" key="9">
    <source>
        <dbReference type="ARBA" id="ARBA00023239"/>
    </source>
</evidence>
<keyword evidence="2" id="KW-0004">4Fe-4S</keyword>
<dbReference type="AlphaFoldDB" id="A0A1B0DG78"/>
<dbReference type="InterPro" id="IPR011257">
    <property type="entry name" value="DNA_glycosylase"/>
</dbReference>
<keyword evidence="3" id="KW-0479">Metal-binding</keyword>
<evidence type="ECO:0000256" key="12">
    <source>
        <dbReference type="HAMAP-Rule" id="MF_03183"/>
    </source>
</evidence>
<name>A0A1B0DG78_PHLPP</name>
<dbReference type="CDD" id="cd00056">
    <property type="entry name" value="ENDO3c"/>
    <property type="match status" value="1"/>
</dbReference>
<keyword evidence="5 12" id="KW-0378">Hydrolase</keyword>
<organism evidence="14 15">
    <name type="scientific">Phlebotomus papatasi</name>
    <name type="common">Sandfly</name>
    <dbReference type="NCBI Taxonomy" id="29031"/>
    <lineage>
        <taxon>Eukaryota</taxon>
        <taxon>Metazoa</taxon>
        <taxon>Ecdysozoa</taxon>
        <taxon>Arthropoda</taxon>
        <taxon>Hexapoda</taxon>
        <taxon>Insecta</taxon>
        <taxon>Pterygota</taxon>
        <taxon>Neoptera</taxon>
        <taxon>Endopterygota</taxon>
        <taxon>Diptera</taxon>
        <taxon>Nematocera</taxon>
        <taxon>Psychodoidea</taxon>
        <taxon>Psychodidae</taxon>
        <taxon>Phlebotomus</taxon>
        <taxon>Phlebotomus</taxon>
    </lineage>
</organism>
<protein>
    <recommendedName>
        <fullName evidence="12">Endonuclease III homolog</fullName>
        <ecNumber evidence="12">3.2.2.-</ecNumber>
        <ecNumber evidence="12">4.2.99.18</ecNumber>
    </recommendedName>
    <alternativeName>
        <fullName evidence="12">Bifunctional DNA N-glycosylase/DNA-(apurinic or apyrimidinic site) lyase</fullName>
        <shortName evidence="12">DNA glycosylase/AP lyase</shortName>
    </alternativeName>
</protein>
<comment type="catalytic activity">
    <reaction evidence="11 12">
        <text>2'-deoxyribonucleotide-(2'-deoxyribose 5'-phosphate)-2'-deoxyribonucleotide-DNA = a 3'-end 2'-deoxyribonucleotide-(2,3-dehydro-2,3-deoxyribose 5'-phosphate)-DNA + a 5'-end 5'-phospho-2'-deoxyribonucleoside-DNA + H(+)</text>
        <dbReference type="Rhea" id="RHEA:66592"/>
        <dbReference type="Rhea" id="RHEA-COMP:13180"/>
        <dbReference type="Rhea" id="RHEA-COMP:16897"/>
        <dbReference type="Rhea" id="RHEA-COMP:17067"/>
        <dbReference type="ChEBI" id="CHEBI:15378"/>
        <dbReference type="ChEBI" id="CHEBI:136412"/>
        <dbReference type="ChEBI" id="CHEBI:157695"/>
        <dbReference type="ChEBI" id="CHEBI:167181"/>
        <dbReference type="EC" id="4.2.99.18"/>
    </reaction>
</comment>
<dbReference type="Proteomes" id="UP000092462">
    <property type="component" value="Unassembled WGS sequence"/>
</dbReference>
<comment type="subcellular location">
    <subcellularLocation>
        <location evidence="12">Nucleus</location>
    </subcellularLocation>
    <subcellularLocation>
        <location evidence="12">Mitochondrion</location>
    </subcellularLocation>
</comment>
<dbReference type="GO" id="GO:0006285">
    <property type="term" value="P:base-excision repair, AP site formation"/>
    <property type="evidence" value="ECO:0007669"/>
    <property type="project" value="UniProtKB-UniRule"/>
</dbReference>
<dbReference type="SMART" id="SM00478">
    <property type="entry name" value="ENDO3c"/>
    <property type="match status" value="1"/>
</dbReference>
<dbReference type="GO" id="GO:0005739">
    <property type="term" value="C:mitochondrion"/>
    <property type="evidence" value="ECO:0007669"/>
    <property type="project" value="UniProtKB-SubCell"/>
</dbReference>
<keyword evidence="9 12" id="KW-0456">Lyase</keyword>
<dbReference type="EMBL" id="AJVK01059358">
    <property type="status" value="NOT_ANNOTATED_CDS"/>
    <property type="molecule type" value="Genomic_DNA"/>
</dbReference>
<gene>
    <name evidence="12" type="primary">NTH1</name>
</gene>
<keyword evidence="15" id="KW-1185">Reference proteome</keyword>
<evidence type="ECO:0000313" key="14">
    <source>
        <dbReference type="EnsemblMetazoa" id="PPAI007039-PA"/>
    </source>
</evidence>
<dbReference type="Pfam" id="PF00730">
    <property type="entry name" value="HhH-GPD"/>
    <property type="match status" value="1"/>
</dbReference>
<dbReference type="GO" id="GO:0000703">
    <property type="term" value="F:oxidized pyrimidine nucleobase lesion DNA N-glycosylase activity"/>
    <property type="evidence" value="ECO:0007669"/>
    <property type="project" value="UniProtKB-UniRule"/>
</dbReference>
<dbReference type="PROSITE" id="PS01155">
    <property type="entry name" value="ENDONUCLEASE_III_2"/>
    <property type="match status" value="1"/>
</dbReference>
<evidence type="ECO:0000313" key="15">
    <source>
        <dbReference type="Proteomes" id="UP000092462"/>
    </source>
</evidence>
<dbReference type="GO" id="GO:0003677">
    <property type="term" value="F:DNA binding"/>
    <property type="evidence" value="ECO:0007669"/>
    <property type="project" value="UniProtKB-UniRule"/>
</dbReference>
<dbReference type="VEuPathDB" id="VectorBase:PPAPM1_000505"/>
<evidence type="ECO:0000256" key="1">
    <source>
        <dbReference type="ARBA" id="ARBA00008343"/>
    </source>
</evidence>
<reference evidence="14" key="1">
    <citation type="submission" date="2022-08" db="UniProtKB">
        <authorList>
            <consortium name="EnsemblMetazoa"/>
        </authorList>
    </citation>
    <scope>IDENTIFICATION</scope>
    <source>
        <strain evidence="14">Israel</strain>
    </source>
</reference>
<dbReference type="Pfam" id="PF00633">
    <property type="entry name" value="HHH"/>
    <property type="match status" value="1"/>
</dbReference>
<dbReference type="FunFam" id="1.10.340.30:FF:000005">
    <property type="entry name" value="Endonuclease III-like protein 1"/>
    <property type="match status" value="1"/>
</dbReference>
<keyword evidence="6" id="KW-0408">Iron</keyword>
<dbReference type="InterPro" id="IPR000445">
    <property type="entry name" value="HhH_motif"/>
</dbReference>
<dbReference type="InterPro" id="IPR004036">
    <property type="entry name" value="Endonuclease-III-like_CS2"/>
</dbReference>
<dbReference type="InterPro" id="IPR030841">
    <property type="entry name" value="NTH1"/>
</dbReference>
<keyword evidence="10 12" id="KW-0326">Glycosidase</keyword>
<dbReference type="GO" id="GO:0006289">
    <property type="term" value="P:nucleotide-excision repair"/>
    <property type="evidence" value="ECO:0007669"/>
    <property type="project" value="TreeGrafter"/>
</dbReference>
<evidence type="ECO:0000256" key="4">
    <source>
        <dbReference type="ARBA" id="ARBA00022763"/>
    </source>
</evidence>